<dbReference type="Proteomes" id="UP000233276">
    <property type="component" value="Chromosome"/>
</dbReference>
<dbReference type="RefSeq" id="WP_101306724.1">
    <property type="nucleotide sequence ID" value="NZ_CP025299.1"/>
</dbReference>
<evidence type="ECO:0008006" key="3">
    <source>
        <dbReference type="Google" id="ProtNLM"/>
    </source>
</evidence>
<gene>
    <name evidence="1" type="ORF">CXR34_13835</name>
</gene>
<dbReference type="InterPro" id="IPR013207">
    <property type="entry name" value="LGFP"/>
</dbReference>
<name>A0A2K9DPW5_9MICO</name>
<evidence type="ECO:0000313" key="1">
    <source>
        <dbReference type="EMBL" id="AUG30428.1"/>
    </source>
</evidence>
<sequence length="880" mass="89639">MLVVVAAVFSGLVGVVAPLQPPAADAATASSFQAGYLISDSNFFDSGSLSASDIQSFLNSKVSNCRPLYGMPCMRDYVAQSTPALAANAYCSAFPGGSMTAAQLISAVAQSCGINPKVILVMLQKEQSLVTDPSPYEVQYSAALGQGCPDGAACDPDYAGFFYQLYGAARQMQIYIKNPSWFGYQLGWNNILYQANPPDTKGICGTKRVYIQNDATRALYVYTPYTPNQAALDNLYSTGDFCSSYGNRNFWRLYTDWFGDPTAEQVTGEYAAVWKSLGGASGILGAPRSVVVCIDNRYCQQSFAGGTIFWFPSRGVFGVPSVVESMWRNLGFIDGKPGLPTGVPVCAVDSTCAQSFDGGVIAADSVGGSLVGQHIQYTWLAAGGVALGGARGPEVCSAGDKCAQTFARAAFFSGGGATAVVGGIFQAWSANGMSAGAMGYPQSDAVCAGGGCTQRFDGGLIVASGSNAQAIPTAIATPYLAAGGYAALGAPVAPATCGAGTSCSQLFERARIDVSTARGTIITTGLFLSAWAARGYDQGVLGAPTAAAVCTAVTCSQSFQGGLLVGSPSNGVVAVTGQYRDVWLATGGVTGSLGLPLGNDSCDGKSCSQAFQRGVLAWTPAYGMVTVSGWFLQPWQAQGAGGGALGAPTAAAVCTAVTCSQSFQGGLLVGSPSNGVVAVTGQYRDVWLATGGVTGSLGLPLGNDSCDGKSCSQAFQRGVLAWTPAYGMVTVSGWFLQPWQAQGAGGGALGAPTAAAVCTAVTCSQSFQGGVLSGSPSNGVIAVLGEYRDLWMAAGGPTGTLGRVLAAATCNGKWCGVDFDNGSIVWSPATGANVVSAPIYSRWIAAGGANGRYGLPLRAAKNVSGGTAQDFQFGTISVAP</sequence>
<protein>
    <recommendedName>
        <fullName evidence="3">LGFP repeat-containing protein</fullName>
    </recommendedName>
</protein>
<dbReference type="Pfam" id="PF08310">
    <property type="entry name" value="LGFP"/>
    <property type="match status" value="8"/>
</dbReference>
<dbReference type="KEGG" id="mhos:CXR34_13835"/>
<proteinExistence type="predicted"/>
<dbReference type="AlphaFoldDB" id="A0A2K9DPW5"/>
<reference evidence="1 2" key="1">
    <citation type="submission" date="2017-12" db="EMBL/GenBank/DDBJ databases">
        <title>Isolation and characterization of estrogens degradatiion strain Microbacterium hominis SJTG1.</title>
        <authorList>
            <person name="Xiong W."/>
            <person name="Yin C."/>
            <person name="Zheng D."/>
            <person name="Liang R."/>
        </authorList>
    </citation>
    <scope>NUCLEOTIDE SEQUENCE [LARGE SCALE GENOMIC DNA]</scope>
    <source>
        <strain evidence="1 2">SJTG1</strain>
    </source>
</reference>
<dbReference type="EMBL" id="CP025299">
    <property type="protein sequence ID" value="AUG30428.1"/>
    <property type="molecule type" value="Genomic_DNA"/>
</dbReference>
<evidence type="ECO:0000313" key="2">
    <source>
        <dbReference type="Proteomes" id="UP000233276"/>
    </source>
</evidence>
<organism evidence="1 2">
    <name type="scientific">Microbacterium hominis</name>
    <dbReference type="NCBI Taxonomy" id="162426"/>
    <lineage>
        <taxon>Bacteria</taxon>
        <taxon>Bacillati</taxon>
        <taxon>Actinomycetota</taxon>
        <taxon>Actinomycetes</taxon>
        <taxon>Micrococcales</taxon>
        <taxon>Microbacteriaceae</taxon>
        <taxon>Microbacterium</taxon>
    </lineage>
</organism>
<accession>A0A2K9DPW5</accession>